<dbReference type="GeneID" id="100487018"/>
<dbReference type="PROSITE" id="PS51848">
    <property type="entry name" value="BMERB"/>
    <property type="match status" value="1"/>
</dbReference>
<feature type="domain" description="BMERB" evidence="2">
    <location>
        <begin position="412"/>
        <end position="561"/>
    </location>
</feature>
<dbReference type="OrthoDB" id="20799at2759"/>
<name>A0A8J1JFB9_XENTR</name>
<dbReference type="RefSeq" id="XP_031756558.1">
    <property type="nucleotide sequence ID" value="XM_031900698.1"/>
</dbReference>
<dbReference type="Pfam" id="PF12130">
    <property type="entry name" value="bMERB_dom"/>
    <property type="match status" value="1"/>
</dbReference>
<dbReference type="InterPro" id="IPR050540">
    <property type="entry name" value="F-actin_Monoox_Mical"/>
</dbReference>
<dbReference type="CTD" id="9645"/>
<dbReference type="Proteomes" id="UP000008143">
    <property type="component" value="Chromosome 4"/>
</dbReference>
<evidence type="ECO:0000259" key="2">
    <source>
        <dbReference type="PROSITE" id="PS51848"/>
    </source>
</evidence>
<dbReference type="AlphaFoldDB" id="A0A8J1JFB9"/>
<feature type="region of interest" description="Disordered" evidence="1">
    <location>
        <begin position="364"/>
        <end position="399"/>
    </location>
</feature>
<feature type="region of interest" description="Disordered" evidence="1">
    <location>
        <begin position="1"/>
        <end position="25"/>
    </location>
</feature>
<feature type="compositionally biased region" description="Acidic residues" evidence="1">
    <location>
        <begin position="65"/>
        <end position="75"/>
    </location>
</feature>
<dbReference type="OMA" id="EWFQIAL"/>
<gene>
    <name evidence="4" type="primary">micalcl</name>
</gene>
<dbReference type="InterPro" id="IPR022735">
    <property type="entry name" value="bMERB_dom"/>
</dbReference>
<keyword evidence="3" id="KW-1185">Reference proteome</keyword>
<dbReference type="SMART" id="SM01203">
    <property type="entry name" value="DUF3585"/>
    <property type="match status" value="1"/>
</dbReference>
<reference evidence="4" key="1">
    <citation type="submission" date="2025-08" db="UniProtKB">
        <authorList>
            <consortium name="RefSeq"/>
        </authorList>
    </citation>
    <scope>IDENTIFICATION</scope>
    <source>
        <strain evidence="4">Nigerian</strain>
        <tissue evidence="4">Liver and blood</tissue>
    </source>
</reference>
<evidence type="ECO:0000313" key="4">
    <source>
        <dbReference type="RefSeq" id="XP_031756558.1"/>
    </source>
</evidence>
<feature type="region of interest" description="Disordered" evidence="1">
    <location>
        <begin position="64"/>
        <end position="230"/>
    </location>
</feature>
<dbReference type="PANTHER" id="PTHR23167">
    <property type="entry name" value="CALPONIN HOMOLOGY DOMAIN-CONTAINING PROTEIN DDB_G0272472-RELATED"/>
    <property type="match status" value="1"/>
</dbReference>
<feature type="region of interest" description="Disordered" evidence="1">
    <location>
        <begin position="254"/>
        <end position="292"/>
    </location>
</feature>
<dbReference type="KEGG" id="xtr:101733176"/>
<dbReference type="PANTHER" id="PTHR23167:SF39">
    <property type="entry name" value="[F-ACTIN]-MONOOXYGENASE MICAL2"/>
    <property type="match status" value="1"/>
</dbReference>
<feature type="compositionally biased region" description="Polar residues" evidence="1">
    <location>
        <begin position="1"/>
        <end position="13"/>
    </location>
</feature>
<sequence length="582" mass="65987">METTFSFQVSDEPTSPKKSRANHQFEDFRRRASSVEWKSVRIAPQEEGVGHNLLAVRVMVMSDESSSDIDGEVFEDAPNHHSKDTAMGLATRNDASHEPSGQSIPSDATAHSHSNQPAASNKPHRWRKKVQSTFPLIIAKKSSRASRESYNNPETSPDEEPRGPVANRTERTSSQTNHDPGGETENKKSTFAILSNAIKRSFTKSISSAPESPKKSPHKAKPGPQGNYFDFPASIFRRGRSGFEYGANGTEMDCLSQRPGATRSAMTDRDEDVWGRGGSQKSQRDPNSVRLDDIPRMLANVSIRENDGAAAFRSRRNSLFSSLRLKSKTPEDPLRASSNETWSVFGSFRRKMSDKEPRAYPFVRAGIASKEEPENSSSSEDEFAPKNSFSGKASRELRHRRKIEREAKQKAKQEELKRLHKAQTIQRQLQETEEKLRALETQGVKLEKALRGESDSGAQSESQLLHEWFQIALEKNKLNRYEAELLFTARELELEDQQGRLEQILREKMLIDPALKDEADNEEEEELFAEMMKVIEQRDRLVSSIEEQRVQESSVERNLQGLRLSKDHELKMSLIHKKRSLK</sequence>
<proteinExistence type="predicted"/>
<evidence type="ECO:0000256" key="1">
    <source>
        <dbReference type="SAM" id="MobiDB-lite"/>
    </source>
</evidence>
<accession>A0A8J1JFB9</accession>
<organism evidence="3 4">
    <name type="scientific">Xenopus tropicalis</name>
    <name type="common">Western clawed frog</name>
    <name type="synonym">Silurana tropicalis</name>
    <dbReference type="NCBI Taxonomy" id="8364"/>
    <lineage>
        <taxon>Eukaryota</taxon>
        <taxon>Metazoa</taxon>
        <taxon>Chordata</taxon>
        <taxon>Craniata</taxon>
        <taxon>Vertebrata</taxon>
        <taxon>Euteleostomi</taxon>
        <taxon>Amphibia</taxon>
        <taxon>Batrachia</taxon>
        <taxon>Anura</taxon>
        <taxon>Pipoidea</taxon>
        <taxon>Pipidae</taxon>
        <taxon>Xenopodinae</taxon>
        <taxon>Xenopus</taxon>
        <taxon>Silurana</taxon>
    </lineage>
</organism>
<protein>
    <submittedName>
        <fullName evidence="4">MICAL C-terminal-like protein</fullName>
    </submittedName>
</protein>
<evidence type="ECO:0000313" key="3">
    <source>
        <dbReference type="Proteomes" id="UP000008143"/>
    </source>
</evidence>
<feature type="compositionally biased region" description="Polar residues" evidence="1">
    <location>
        <begin position="99"/>
        <end position="119"/>
    </location>
</feature>